<evidence type="ECO:0000313" key="2">
    <source>
        <dbReference type="Proteomes" id="UP000248066"/>
    </source>
</evidence>
<reference evidence="1 2" key="1">
    <citation type="submission" date="2017-10" db="EMBL/GenBank/DDBJ databases">
        <title>Bacillus sp. nov., a halophilic bacterium isolated from a Yangshapao Lake.</title>
        <authorList>
            <person name="Wang H."/>
        </authorList>
    </citation>
    <scope>NUCLEOTIDE SEQUENCE [LARGE SCALE GENOMIC DNA]</scope>
    <source>
        <strain evidence="1 2">YSP-3</strain>
    </source>
</reference>
<accession>A0A2W0H486</accession>
<dbReference type="EMBL" id="PDOF01000003">
    <property type="protein sequence ID" value="PYZ95977.1"/>
    <property type="molecule type" value="Genomic_DNA"/>
</dbReference>
<proteinExistence type="predicted"/>
<comment type="caution">
    <text evidence="1">The sequence shown here is derived from an EMBL/GenBank/DDBJ whole genome shotgun (WGS) entry which is preliminary data.</text>
</comment>
<gene>
    <name evidence="1" type="ORF">CR205_16515</name>
</gene>
<dbReference type="RefSeq" id="WP_142669906.1">
    <property type="nucleotide sequence ID" value="NZ_PDOF01000003.1"/>
</dbReference>
<sequence length="129" mass="14671">MLKKTGKMSKIKQITLFRPLYKLPNGSCLKEPERGYAVKVFTGSLRGYWLKAKKGSGVLPAGRLTPRVFIGKQMKNPHFFLSLLHLSYNKALALENNLLSPAASFTFFYSHKLTENSFLLSSFRKDCCY</sequence>
<dbReference type="AlphaFoldDB" id="A0A2W0H486"/>
<organism evidence="1 2">
    <name type="scientific">Alteribacter lacisalsi</name>
    <dbReference type="NCBI Taxonomy" id="2045244"/>
    <lineage>
        <taxon>Bacteria</taxon>
        <taxon>Bacillati</taxon>
        <taxon>Bacillota</taxon>
        <taxon>Bacilli</taxon>
        <taxon>Bacillales</taxon>
        <taxon>Bacillaceae</taxon>
        <taxon>Alteribacter</taxon>
    </lineage>
</organism>
<evidence type="ECO:0000313" key="1">
    <source>
        <dbReference type="EMBL" id="PYZ95977.1"/>
    </source>
</evidence>
<dbReference type="Proteomes" id="UP000248066">
    <property type="component" value="Unassembled WGS sequence"/>
</dbReference>
<name>A0A2W0H486_9BACI</name>
<protein>
    <submittedName>
        <fullName evidence="1">Uncharacterized protein</fullName>
    </submittedName>
</protein>
<keyword evidence="2" id="KW-1185">Reference proteome</keyword>